<evidence type="ECO:0000256" key="8">
    <source>
        <dbReference type="SAM" id="SignalP"/>
    </source>
</evidence>
<dbReference type="InterPro" id="IPR000297">
    <property type="entry name" value="PPIase_PpiC"/>
</dbReference>
<dbReference type="Pfam" id="PF00639">
    <property type="entry name" value="Rotamase"/>
    <property type="match status" value="1"/>
</dbReference>
<name>A0A937XC54_UNCW3</name>
<dbReference type="Gene3D" id="1.25.40.10">
    <property type="entry name" value="Tetratricopeptide repeat domain"/>
    <property type="match status" value="1"/>
</dbReference>
<accession>A0A937XC54</accession>
<dbReference type="InterPro" id="IPR027304">
    <property type="entry name" value="Trigger_fact/SurA_dom_sf"/>
</dbReference>
<feature type="chain" id="PRO_5037602434" description="peptidylprolyl isomerase" evidence="8">
    <location>
        <begin position="20"/>
        <end position="856"/>
    </location>
</feature>
<reference evidence="10" key="1">
    <citation type="submission" date="2019-03" db="EMBL/GenBank/DDBJ databases">
        <title>Lake Tanganyika Metagenome-Assembled Genomes (MAGs).</title>
        <authorList>
            <person name="Tran P."/>
        </authorList>
    </citation>
    <scope>NUCLEOTIDE SEQUENCE</scope>
    <source>
        <strain evidence="10">K_DeepCast_150m_m2_040</strain>
    </source>
</reference>
<dbReference type="Gene3D" id="1.10.8.1040">
    <property type="match status" value="1"/>
</dbReference>
<comment type="catalytic activity">
    <reaction evidence="1">
        <text>[protein]-peptidylproline (omega=180) = [protein]-peptidylproline (omega=0)</text>
        <dbReference type="Rhea" id="RHEA:16237"/>
        <dbReference type="Rhea" id="RHEA-COMP:10747"/>
        <dbReference type="Rhea" id="RHEA-COMP:10748"/>
        <dbReference type="ChEBI" id="CHEBI:83833"/>
        <dbReference type="ChEBI" id="CHEBI:83834"/>
        <dbReference type="EC" id="5.2.1.8"/>
    </reaction>
</comment>
<dbReference type="InterPro" id="IPR046357">
    <property type="entry name" value="PPIase_dom_sf"/>
</dbReference>
<evidence type="ECO:0000256" key="4">
    <source>
        <dbReference type="ARBA" id="ARBA00023110"/>
    </source>
</evidence>
<protein>
    <recommendedName>
        <fullName evidence="2">peptidylprolyl isomerase</fullName>
        <ecNumber evidence="2">5.2.1.8</ecNumber>
    </recommendedName>
</protein>
<dbReference type="SUPFAM" id="SSF54534">
    <property type="entry name" value="FKBP-like"/>
    <property type="match status" value="2"/>
</dbReference>
<evidence type="ECO:0000256" key="6">
    <source>
        <dbReference type="PROSITE-ProRule" id="PRU00278"/>
    </source>
</evidence>
<gene>
    <name evidence="10" type="ORF">FJY68_02435</name>
</gene>
<dbReference type="InterPro" id="IPR050245">
    <property type="entry name" value="PrsA_foldase"/>
</dbReference>
<evidence type="ECO:0000256" key="3">
    <source>
        <dbReference type="ARBA" id="ARBA00022729"/>
    </source>
</evidence>
<feature type="domain" description="PpiC" evidence="9">
    <location>
        <begin position="257"/>
        <end position="348"/>
    </location>
</feature>
<keyword evidence="3 8" id="KW-0732">Signal</keyword>
<evidence type="ECO:0000313" key="10">
    <source>
        <dbReference type="EMBL" id="MBM3330693.1"/>
    </source>
</evidence>
<dbReference type="Gene3D" id="3.10.50.40">
    <property type="match status" value="2"/>
</dbReference>
<dbReference type="EC" id="5.2.1.8" evidence="2"/>
<evidence type="ECO:0000313" key="11">
    <source>
        <dbReference type="Proteomes" id="UP000779900"/>
    </source>
</evidence>
<evidence type="ECO:0000256" key="2">
    <source>
        <dbReference type="ARBA" id="ARBA00013194"/>
    </source>
</evidence>
<dbReference type="PROSITE" id="PS50198">
    <property type="entry name" value="PPIC_PPIASE_2"/>
    <property type="match status" value="2"/>
</dbReference>
<dbReference type="SUPFAM" id="SSF109998">
    <property type="entry name" value="Triger factor/SurA peptide-binding domain-like"/>
    <property type="match status" value="2"/>
</dbReference>
<feature type="region of interest" description="Disordered" evidence="7">
    <location>
        <begin position="837"/>
        <end position="856"/>
    </location>
</feature>
<sequence>MKKTLTLALLWLMAAGASAVPPDAALDTVYQLYAAQDLDKAYATLQRLDAEAKTPADRFAVRLEIGDYLLDKKADYAGAEAVYSALAADYPKHKQLPDVLYRLALCLEMREDYLEGAKNYEIVATRYPKSTYGTDALDAIERCFRKNYQDRVAYVDSYPITRIELDDRISRNPSAYEKYEKKQLLLDTMIDNRLLYSAAVSAGVATDSTLLLALSEQRNRAVFQEWNERTVASKSEPAEKELKAAYKKEVATRYTTPEKVRLYQIQVATKEEAEKLRLDLLSDTTKKWDSLARQFSTAPDKEKGGDLGMIARGSQPKPVEQAAFSLKVGDISKPIQVKDGFVIVKVTEKKPKTVRTFADVRNQLSADMKQQNTARLYEQVIADLKVKATLKMDTTALDQGKDTLATVNGILIDTTALTARLNAIPPFYRSQFDTPEGKRRILDNLVMEKLLLKEAESQKLWLVNKVVDQVMSRRAGMLVDAYKRSMTADKVVLDSAQLMAEYKATLAEYKEPAKVHAREITAPSRTRAEELRRWAVNGKLPAMIQGRGLLFPADNPDVEASFSAASANTDSLLGEYALAGAPVALPGKPMVSVGNKSVPDISQKTKITGPYVKPAPYGFGFGDLSKQGRLYRPVPARAERLAQLDSLLGRPARPETATVAPTDSARFGTYVKADEPLPADFVAGLFKLGANETAKPLATADGKLLVKVTRKDTAQKATFQDIAKRFSSSSSRWSGGDLYWLARDDKAHDKKIVDAAFSLSKGSLSPVIKLNDSSYVFVTMEEKKAAFTRPFSEVRSKIDNKLRRAQEKQLYDQLLKDLRGRAKIDIVMKEADFVVEPIPEEAQPEEAQPKPAEPEK</sequence>
<evidence type="ECO:0000256" key="1">
    <source>
        <dbReference type="ARBA" id="ARBA00000971"/>
    </source>
</evidence>
<keyword evidence="5 6" id="KW-0413">Isomerase</keyword>
<evidence type="ECO:0000259" key="9">
    <source>
        <dbReference type="PROSITE" id="PS50198"/>
    </source>
</evidence>
<dbReference type="Pfam" id="PF13145">
    <property type="entry name" value="Rotamase_2"/>
    <property type="match status" value="1"/>
</dbReference>
<keyword evidence="4 6" id="KW-0697">Rotamase</keyword>
<feature type="domain" description="PpiC" evidence="9">
    <location>
        <begin position="678"/>
        <end position="781"/>
    </location>
</feature>
<proteinExistence type="predicted"/>
<dbReference type="PANTHER" id="PTHR47245:SF1">
    <property type="entry name" value="FOLDASE PROTEIN PRSA"/>
    <property type="match status" value="1"/>
</dbReference>
<dbReference type="Proteomes" id="UP000779900">
    <property type="component" value="Unassembled WGS sequence"/>
</dbReference>
<dbReference type="Gene3D" id="1.10.4030.10">
    <property type="entry name" value="Porin chaperone SurA, peptide-binding domain"/>
    <property type="match status" value="1"/>
</dbReference>
<organism evidence="10 11">
    <name type="scientific">candidate division WOR-3 bacterium</name>
    <dbReference type="NCBI Taxonomy" id="2052148"/>
    <lineage>
        <taxon>Bacteria</taxon>
        <taxon>Bacteria division WOR-3</taxon>
    </lineage>
</organism>
<dbReference type="PANTHER" id="PTHR47245">
    <property type="entry name" value="PEPTIDYLPROLYL ISOMERASE"/>
    <property type="match status" value="1"/>
</dbReference>
<dbReference type="AlphaFoldDB" id="A0A937XC54"/>
<evidence type="ECO:0000256" key="5">
    <source>
        <dbReference type="ARBA" id="ARBA00023235"/>
    </source>
</evidence>
<dbReference type="GO" id="GO:0003755">
    <property type="term" value="F:peptidyl-prolyl cis-trans isomerase activity"/>
    <property type="evidence" value="ECO:0007669"/>
    <property type="project" value="UniProtKB-KW"/>
</dbReference>
<evidence type="ECO:0000256" key="7">
    <source>
        <dbReference type="SAM" id="MobiDB-lite"/>
    </source>
</evidence>
<dbReference type="EMBL" id="VGIR01000008">
    <property type="protein sequence ID" value="MBM3330693.1"/>
    <property type="molecule type" value="Genomic_DNA"/>
</dbReference>
<feature type="signal peptide" evidence="8">
    <location>
        <begin position="1"/>
        <end position="19"/>
    </location>
</feature>
<comment type="caution">
    <text evidence="10">The sequence shown here is derived from an EMBL/GenBank/DDBJ whole genome shotgun (WGS) entry which is preliminary data.</text>
</comment>
<dbReference type="InterPro" id="IPR011990">
    <property type="entry name" value="TPR-like_helical_dom_sf"/>
</dbReference>